<evidence type="ECO:0000256" key="8">
    <source>
        <dbReference type="PIRSR" id="PIRSR000548-1"/>
    </source>
</evidence>
<dbReference type="PROSITE" id="PS50042">
    <property type="entry name" value="CNMP_BINDING_3"/>
    <property type="match status" value="2"/>
</dbReference>
<dbReference type="Pfam" id="PF02197">
    <property type="entry name" value="RIIa"/>
    <property type="match status" value="1"/>
</dbReference>
<evidence type="ECO:0000256" key="5">
    <source>
        <dbReference type="ARBA" id="ARBA00022741"/>
    </source>
</evidence>
<evidence type="ECO:0000259" key="10">
    <source>
        <dbReference type="PROSITE" id="PS50042"/>
    </source>
</evidence>
<evidence type="ECO:0000256" key="9">
    <source>
        <dbReference type="SAM" id="MobiDB-lite"/>
    </source>
</evidence>
<dbReference type="PROSITE" id="PS00888">
    <property type="entry name" value="CNMP_BINDING_1"/>
    <property type="match status" value="1"/>
</dbReference>
<name>A0AAD9R6Q3_ACRCE</name>
<dbReference type="PROSITE" id="PS00889">
    <property type="entry name" value="CNMP_BINDING_2"/>
    <property type="match status" value="1"/>
</dbReference>
<feature type="domain" description="Cyclic nucleotide-binding" evidence="10">
    <location>
        <begin position="130"/>
        <end position="249"/>
    </location>
</feature>
<reference evidence="11" key="1">
    <citation type="journal article" date="2023" name="G3 (Bethesda)">
        <title>Whole genome assembly and annotation of the endangered Caribbean coral Acropora cervicornis.</title>
        <authorList>
            <person name="Selwyn J.D."/>
            <person name="Vollmer S.V."/>
        </authorList>
    </citation>
    <scope>NUCLEOTIDE SEQUENCE</scope>
    <source>
        <strain evidence="11">K2</strain>
    </source>
</reference>
<organism evidence="11 12">
    <name type="scientific">Acropora cervicornis</name>
    <name type="common">Staghorn coral</name>
    <dbReference type="NCBI Taxonomy" id="6130"/>
    <lineage>
        <taxon>Eukaryota</taxon>
        <taxon>Metazoa</taxon>
        <taxon>Cnidaria</taxon>
        <taxon>Anthozoa</taxon>
        <taxon>Hexacorallia</taxon>
        <taxon>Scleractinia</taxon>
        <taxon>Astrocoeniina</taxon>
        <taxon>Acroporidae</taxon>
        <taxon>Acropora</taxon>
    </lineage>
</organism>
<dbReference type="InterPro" id="IPR050503">
    <property type="entry name" value="cAMP-dep_PK_reg_su-like"/>
</dbReference>
<dbReference type="FunFam" id="2.60.120.10:FF:000017">
    <property type="entry name" value="cAMP-dependent protein kinase type II regulatory subunit"/>
    <property type="match status" value="1"/>
</dbReference>
<keyword evidence="3 8" id="KW-0116">cAMP-binding</keyword>
<evidence type="ECO:0000256" key="2">
    <source>
        <dbReference type="ARBA" id="ARBA00022553"/>
    </source>
</evidence>
<keyword evidence="12" id="KW-1185">Reference proteome</keyword>
<dbReference type="InterPro" id="IPR018490">
    <property type="entry name" value="cNMP-bd_dom_sf"/>
</dbReference>
<dbReference type="PANTHER" id="PTHR11635:SF152">
    <property type="entry name" value="CAMP-DEPENDENT PROTEIN KINASE TYPE I REGULATORY SUBUNIT-RELATED"/>
    <property type="match status" value="1"/>
</dbReference>
<dbReference type="GO" id="GO:0004862">
    <property type="term" value="F:cAMP-dependent protein kinase inhibitor activity"/>
    <property type="evidence" value="ECO:0007669"/>
    <property type="project" value="TreeGrafter"/>
</dbReference>
<evidence type="ECO:0000256" key="4">
    <source>
        <dbReference type="ARBA" id="ARBA00022737"/>
    </source>
</evidence>
<dbReference type="SUPFAM" id="SSF47391">
    <property type="entry name" value="Dimerization-anchoring domain of cAMP-dependent PK regulatory subunit"/>
    <property type="match status" value="1"/>
</dbReference>
<comment type="similarity">
    <text evidence="1">Belongs to the cAMP-dependent kinase regulatory chain family.</text>
</comment>
<dbReference type="FunFam" id="1.20.890.10:FF:000002">
    <property type="entry name" value="cAMP-dependent protein kinase type II-alpha regulatory subunit"/>
    <property type="match status" value="1"/>
</dbReference>
<dbReference type="GO" id="GO:0005829">
    <property type="term" value="C:cytosol"/>
    <property type="evidence" value="ECO:0007669"/>
    <property type="project" value="TreeGrafter"/>
</dbReference>
<dbReference type="InterPro" id="IPR012198">
    <property type="entry name" value="cAMP_dep_PK_reg_su"/>
</dbReference>
<dbReference type="InterPro" id="IPR014710">
    <property type="entry name" value="RmlC-like_jellyroll"/>
</dbReference>
<dbReference type="Pfam" id="PF00027">
    <property type="entry name" value="cNMP_binding"/>
    <property type="match status" value="2"/>
</dbReference>
<comment type="caution">
    <text evidence="11">The sequence shown here is derived from an EMBL/GenBank/DDBJ whole genome shotgun (WGS) entry which is preliminary data.</text>
</comment>
<dbReference type="GO" id="GO:0030552">
    <property type="term" value="F:cAMP binding"/>
    <property type="evidence" value="ECO:0007669"/>
    <property type="project" value="UniProtKB-KW"/>
</dbReference>
<keyword evidence="4" id="KW-0677">Repeat</keyword>
<dbReference type="SMART" id="SM00394">
    <property type="entry name" value="RIIa"/>
    <property type="match status" value="1"/>
</dbReference>
<evidence type="ECO:0000256" key="7">
    <source>
        <dbReference type="ARBA" id="ARBA00067959"/>
    </source>
</evidence>
<dbReference type="Gene3D" id="1.20.890.10">
    <property type="entry name" value="cAMP-dependent protein kinase regulatory subunit, dimerization-anchoring domain"/>
    <property type="match status" value="1"/>
</dbReference>
<evidence type="ECO:0000256" key="1">
    <source>
        <dbReference type="ARBA" id="ARBA00005753"/>
    </source>
</evidence>
<dbReference type="PIRSF" id="PIRSF000548">
    <property type="entry name" value="PK_regulatory"/>
    <property type="match status" value="1"/>
</dbReference>
<keyword evidence="2" id="KW-0597">Phosphoprotein</keyword>
<dbReference type="EMBL" id="JARQWQ010000001">
    <property type="protein sequence ID" value="KAK2574077.1"/>
    <property type="molecule type" value="Genomic_DNA"/>
</dbReference>
<feature type="binding site" evidence="8">
    <location>
        <position position="326"/>
    </location>
    <ligand>
        <name>3',5'-cyclic AMP</name>
        <dbReference type="ChEBI" id="CHEBI:58165"/>
        <label>2</label>
    </ligand>
</feature>
<reference evidence="11" key="2">
    <citation type="journal article" date="2023" name="Science">
        <title>Genomic signatures of disease resistance in endangered staghorn corals.</title>
        <authorList>
            <person name="Vollmer S.V."/>
            <person name="Selwyn J.D."/>
            <person name="Despard B.A."/>
            <person name="Roesel C.L."/>
        </authorList>
    </citation>
    <scope>NUCLEOTIDE SEQUENCE</scope>
    <source>
        <strain evidence="11">K2</strain>
    </source>
</reference>
<dbReference type="Gene3D" id="2.60.120.10">
    <property type="entry name" value="Jelly Rolls"/>
    <property type="match status" value="2"/>
</dbReference>
<dbReference type="GO" id="GO:0034236">
    <property type="term" value="F:protein kinase A catalytic subunit binding"/>
    <property type="evidence" value="ECO:0007669"/>
    <property type="project" value="TreeGrafter"/>
</dbReference>
<protein>
    <recommendedName>
        <fullName evidence="7">cAMP-dependent protein kinase type II regulatory subunit</fullName>
    </recommendedName>
</protein>
<evidence type="ECO:0000256" key="6">
    <source>
        <dbReference type="ARBA" id="ARBA00023149"/>
    </source>
</evidence>
<feature type="domain" description="Cyclic nucleotide-binding" evidence="10">
    <location>
        <begin position="252"/>
        <end position="368"/>
    </location>
</feature>
<keyword evidence="5 8" id="KW-0547">Nucleotide-binding</keyword>
<sequence length="376" mass="42442">MEPSVQFTIPPGLTDLLEEFVVKCIQENPNDLVEFAAEYFNMLRLGRKKKDSKASKEASSPPSKPEKKESVEDKDEPQEPPKMPARGRRRAVAAEAYNPHENNAEVKPVVHPKTDEQLQRLKKSVENILLFKSCDRDQLKEILNAMFEKKVKPEDEIIRQGDDGDNFYVIDNGVFDVFIENGGKAVKVHTFKDSGSFGELALMYNCPRNATIIAKSEGIIWALDQATFRRIVVGAAARKRQMYEALLENVPMLAELQSYERMNLADALETKIFNEGECIIREKDGADCMYFIEEGTVRVTVSDKEISQLTKGAYFGELALVLNQPRSASIFAFGGEAKCARLNVDAFERLLGPCMDIMKRNIGEYEKQRKKLGLDS</sequence>
<dbReference type="AlphaFoldDB" id="A0AAD9R6Q3"/>
<dbReference type="FunFam" id="2.60.120.10:FF:000108">
    <property type="entry name" value="cAMP-dependent protein kinase type II regulatory subunit"/>
    <property type="match status" value="1"/>
</dbReference>
<dbReference type="InterPro" id="IPR000595">
    <property type="entry name" value="cNMP-bd_dom"/>
</dbReference>
<proteinExistence type="inferred from homology"/>
<dbReference type="PRINTS" id="PR00103">
    <property type="entry name" value="CAMPKINASE"/>
</dbReference>
<evidence type="ECO:0000313" key="11">
    <source>
        <dbReference type="EMBL" id="KAK2574077.1"/>
    </source>
</evidence>
<dbReference type="SMART" id="SM00100">
    <property type="entry name" value="cNMP"/>
    <property type="match status" value="2"/>
</dbReference>
<feature type="binding site" evidence="8">
    <location>
        <position position="199"/>
    </location>
    <ligand>
        <name>3',5'-cyclic AMP</name>
        <dbReference type="ChEBI" id="CHEBI:58165"/>
        <label>1</label>
    </ligand>
</feature>
<dbReference type="SUPFAM" id="SSF51206">
    <property type="entry name" value="cAMP-binding domain-like"/>
    <property type="match status" value="2"/>
</dbReference>
<accession>A0AAD9R6Q3</accession>
<evidence type="ECO:0000256" key="3">
    <source>
        <dbReference type="ARBA" id="ARBA00022566"/>
    </source>
</evidence>
<feature type="region of interest" description="Disordered" evidence="9">
    <location>
        <begin position="46"/>
        <end position="91"/>
    </location>
</feature>
<gene>
    <name evidence="11" type="ORF">P5673_000202</name>
</gene>
<keyword evidence="6 8" id="KW-0114">cAMP</keyword>
<dbReference type="Proteomes" id="UP001249851">
    <property type="component" value="Unassembled WGS sequence"/>
</dbReference>
<dbReference type="CDD" id="cd00038">
    <property type="entry name" value="CAP_ED"/>
    <property type="match status" value="2"/>
</dbReference>
<dbReference type="PANTHER" id="PTHR11635">
    <property type="entry name" value="CAMP-DEPENDENT PROTEIN KINASE REGULATORY CHAIN"/>
    <property type="match status" value="1"/>
</dbReference>
<feature type="binding site" evidence="8">
    <location>
        <position position="317"/>
    </location>
    <ligand>
        <name>3',5'-cyclic AMP</name>
        <dbReference type="ChEBI" id="CHEBI:58165"/>
        <label>2</label>
    </ligand>
</feature>
<dbReference type="InterPro" id="IPR018488">
    <property type="entry name" value="cNMP-bd_CS"/>
</dbReference>
<evidence type="ECO:0000313" key="12">
    <source>
        <dbReference type="Proteomes" id="UP001249851"/>
    </source>
</evidence>
<dbReference type="GO" id="GO:0005952">
    <property type="term" value="C:cAMP-dependent protein kinase complex"/>
    <property type="evidence" value="ECO:0007669"/>
    <property type="project" value="InterPro"/>
</dbReference>
<feature type="binding site" evidence="8">
    <location>
        <position position="208"/>
    </location>
    <ligand>
        <name>3',5'-cyclic AMP</name>
        <dbReference type="ChEBI" id="CHEBI:58165"/>
        <label>1</label>
    </ligand>
</feature>
<dbReference type="CDD" id="cd12099">
    <property type="entry name" value="DD_RII_PKA"/>
    <property type="match status" value="1"/>
</dbReference>
<dbReference type="InterPro" id="IPR003117">
    <property type="entry name" value="cAMP_dep_PK_reg_su_I/II_a/b"/>
</dbReference>